<dbReference type="Proteomes" id="UP000249354">
    <property type="component" value="Unassembled WGS sequence"/>
</dbReference>
<sequence length="259" mass="28105">MPPINTPPNTPPNTLQRPVAIVTGASSGIGLAIARRLAADGYDLAICARREDKLAKAADMLRRQDINVLSQTVDLRNEAQILDFFAAVNAKWGQLDVLINNAGLGHKESLMAGKTAAWREMLEVNVLALCICTREAISLMQPANSGHILHVSSMSGHRVPAITGVYSASKFAVRSLTETLRRELRAANSNIRISSVSPGIVETEFAEKYHQSAEQAEKTYGQFPVLQAVDIANAIAYALSQPEHVEVNDILIRPTQQTS</sequence>
<dbReference type="InterPro" id="IPR002347">
    <property type="entry name" value="SDR_fam"/>
</dbReference>
<dbReference type="PRINTS" id="PR00081">
    <property type="entry name" value="GDHRDH"/>
</dbReference>
<evidence type="ECO:0000256" key="1">
    <source>
        <dbReference type="ARBA" id="ARBA00006484"/>
    </source>
</evidence>
<dbReference type="InterPro" id="IPR036291">
    <property type="entry name" value="NAD(P)-bd_dom_sf"/>
</dbReference>
<reference evidence="5" key="1">
    <citation type="submission" date="2018-04" db="EMBL/GenBank/DDBJ databases">
        <authorList>
            <person name="Cornet L."/>
        </authorList>
    </citation>
    <scope>NUCLEOTIDE SEQUENCE [LARGE SCALE GENOMIC DNA]</scope>
</reference>
<dbReference type="PRINTS" id="PR00080">
    <property type="entry name" value="SDRFAMILY"/>
</dbReference>
<dbReference type="PANTHER" id="PTHR43115:SF4">
    <property type="entry name" value="DEHYDROGENASE_REDUCTASE SDR FAMILY MEMBER 11"/>
    <property type="match status" value="1"/>
</dbReference>
<dbReference type="SUPFAM" id="SSF51735">
    <property type="entry name" value="NAD(P)-binding Rossmann-fold domains"/>
    <property type="match status" value="1"/>
</dbReference>
<dbReference type="Pfam" id="PF00106">
    <property type="entry name" value="adh_short"/>
    <property type="match status" value="1"/>
</dbReference>
<organism evidence="4 5">
    <name type="scientific">Leptolyngbya foveolarum</name>
    <dbReference type="NCBI Taxonomy" id="47253"/>
    <lineage>
        <taxon>Bacteria</taxon>
        <taxon>Bacillati</taxon>
        <taxon>Cyanobacteriota</taxon>
        <taxon>Cyanophyceae</taxon>
        <taxon>Leptolyngbyales</taxon>
        <taxon>Leptolyngbyaceae</taxon>
        <taxon>Leptolyngbya group</taxon>
        <taxon>Leptolyngbya</taxon>
    </lineage>
</organism>
<evidence type="ECO:0000256" key="2">
    <source>
        <dbReference type="ARBA" id="ARBA00023002"/>
    </source>
</evidence>
<dbReference type="PROSITE" id="PS00061">
    <property type="entry name" value="ADH_SHORT"/>
    <property type="match status" value="1"/>
</dbReference>
<dbReference type="InterPro" id="IPR020904">
    <property type="entry name" value="Sc_DH/Rdtase_CS"/>
</dbReference>
<keyword evidence="2" id="KW-0560">Oxidoreductase</keyword>
<dbReference type="FunFam" id="3.40.50.720:FF:000047">
    <property type="entry name" value="NADP-dependent L-serine/L-allo-threonine dehydrogenase"/>
    <property type="match status" value="1"/>
</dbReference>
<name>A0A2W4W588_9CYAN</name>
<dbReference type="PANTHER" id="PTHR43115">
    <property type="entry name" value="DEHYDROGENASE/REDUCTASE SDR FAMILY MEMBER 11"/>
    <property type="match status" value="1"/>
</dbReference>
<dbReference type="AlphaFoldDB" id="A0A2W4W588"/>
<dbReference type="EMBL" id="QBMC01000070">
    <property type="protein sequence ID" value="PZO17265.1"/>
    <property type="molecule type" value="Genomic_DNA"/>
</dbReference>
<reference evidence="4 5" key="2">
    <citation type="submission" date="2018-06" db="EMBL/GenBank/DDBJ databases">
        <title>Metagenomic assembly of (sub)arctic Cyanobacteria and their associated microbiome from non-axenic cultures.</title>
        <authorList>
            <person name="Baurain D."/>
        </authorList>
    </citation>
    <scope>NUCLEOTIDE SEQUENCE [LARGE SCALE GENOMIC DNA]</scope>
    <source>
        <strain evidence="4">ULC129bin1</strain>
    </source>
</reference>
<comment type="similarity">
    <text evidence="1 3">Belongs to the short-chain dehydrogenases/reductases (SDR) family.</text>
</comment>
<comment type="caution">
    <text evidence="4">The sequence shown here is derived from an EMBL/GenBank/DDBJ whole genome shotgun (WGS) entry which is preliminary data.</text>
</comment>
<evidence type="ECO:0000313" key="5">
    <source>
        <dbReference type="Proteomes" id="UP000249354"/>
    </source>
</evidence>
<gene>
    <name evidence="4" type="ORF">DCF25_11455</name>
</gene>
<evidence type="ECO:0000313" key="4">
    <source>
        <dbReference type="EMBL" id="PZO17265.1"/>
    </source>
</evidence>
<protein>
    <submittedName>
        <fullName evidence="4">Short-chain dehydrogenase</fullName>
    </submittedName>
</protein>
<proteinExistence type="inferred from homology"/>
<dbReference type="Gene3D" id="3.40.50.720">
    <property type="entry name" value="NAD(P)-binding Rossmann-like Domain"/>
    <property type="match status" value="1"/>
</dbReference>
<dbReference type="GO" id="GO:0016616">
    <property type="term" value="F:oxidoreductase activity, acting on the CH-OH group of donors, NAD or NADP as acceptor"/>
    <property type="evidence" value="ECO:0007669"/>
    <property type="project" value="UniProtKB-ARBA"/>
</dbReference>
<evidence type="ECO:0000256" key="3">
    <source>
        <dbReference type="RuleBase" id="RU000363"/>
    </source>
</evidence>
<accession>A0A2W4W588</accession>